<name>X0XCQ8_9ZZZZ</name>
<feature type="non-terminal residue" evidence="1">
    <location>
        <position position="228"/>
    </location>
</feature>
<reference evidence="1" key="1">
    <citation type="journal article" date="2014" name="Front. Microbiol.">
        <title>High frequency of phylogenetically diverse reductive dehalogenase-homologous genes in deep subseafloor sedimentary metagenomes.</title>
        <authorList>
            <person name="Kawai M."/>
            <person name="Futagami T."/>
            <person name="Toyoda A."/>
            <person name="Takaki Y."/>
            <person name="Nishi S."/>
            <person name="Hori S."/>
            <person name="Arai W."/>
            <person name="Tsubouchi T."/>
            <person name="Morono Y."/>
            <person name="Uchiyama I."/>
            <person name="Ito T."/>
            <person name="Fujiyama A."/>
            <person name="Inagaki F."/>
            <person name="Takami H."/>
        </authorList>
    </citation>
    <scope>NUCLEOTIDE SEQUENCE</scope>
    <source>
        <strain evidence="1">Expedition CK06-06</strain>
    </source>
</reference>
<gene>
    <name evidence="1" type="ORF">S01H1_55121</name>
</gene>
<comment type="caution">
    <text evidence="1">The sequence shown here is derived from an EMBL/GenBank/DDBJ whole genome shotgun (WGS) entry which is preliminary data.</text>
</comment>
<dbReference type="AlphaFoldDB" id="X0XCQ8"/>
<accession>X0XCQ8</accession>
<proteinExistence type="predicted"/>
<evidence type="ECO:0008006" key="2">
    <source>
        <dbReference type="Google" id="ProtNLM"/>
    </source>
</evidence>
<sequence>MKKEEILSKMKKRFKFPLYFVSFVLFACLFFWGVLTQTQLVENQVNRALRVFVQSKYSLKVNVGDVRGVFWRELVITGVTVDFIDETTSYRIAEIPFLKVNYRLVNLWRKKWILDSLTIEYPRFVLRKTEEGKSPVTLPQPERRIISKTGLFDFKIGKLRIEDGSLEYLSPGGQSAVDKLSLELSISKDAEGIKLNILSGGLEYPQKDFTLQNIEAFVWLMKDTLAIE</sequence>
<dbReference type="EMBL" id="BARS01035811">
    <property type="protein sequence ID" value="GAG22741.1"/>
    <property type="molecule type" value="Genomic_DNA"/>
</dbReference>
<dbReference type="PROSITE" id="PS51257">
    <property type="entry name" value="PROKAR_LIPOPROTEIN"/>
    <property type="match status" value="1"/>
</dbReference>
<protein>
    <recommendedName>
        <fullName evidence="2">AsmA domain-containing protein</fullName>
    </recommendedName>
</protein>
<evidence type="ECO:0000313" key="1">
    <source>
        <dbReference type="EMBL" id="GAG22741.1"/>
    </source>
</evidence>
<organism evidence="1">
    <name type="scientific">marine sediment metagenome</name>
    <dbReference type="NCBI Taxonomy" id="412755"/>
    <lineage>
        <taxon>unclassified sequences</taxon>
        <taxon>metagenomes</taxon>
        <taxon>ecological metagenomes</taxon>
    </lineage>
</organism>